<evidence type="ECO:0000259" key="2">
    <source>
        <dbReference type="PROSITE" id="PS50011"/>
    </source>
</evidence>
<dbReference type="PANTHER" id="PTHR24416">
    <property type="entry name" value="TYROSINE-PROTEIN KINASE RECEPTOR"/>
    <property type="match status" value="1"/>
</dbReference>
<dbReference type="PROSITE" id="PS00109">
    <property type="entry name" value="PROTEIN_KINASE_TYR"/>
    <property type="match status" value="1"/>
</dbReference>
<dbReference type="InterPro" id="IPR001245">
    <property type="entry name" value="Ser-Thr/Tyr_kinase_cat_dom"/>
</dbReference>
<dbReference type="GO" id="GO:0005524">
    <property type="term" value="F:ATP binding"/>
    <property type="evidence" value="ECO:0007669"/>
    <property type="project" value="InterPro"/>
</dbReference>
<keyword evidence="3" id="KW-0808">Transferase</keyword>
<dbReference type="InterPro" id="IPR008266">
    <property type="entry name" value="Tyr_kinase_AS"/>
</dbReference>
<dbReference type="InterPro" id="IPR050122">
    <property type="entry name" value="RTK"/>
</dbReference>
<gene>
    <name evidence="3" type="primary">CSK</name>
    <name evidence="3" type="ORF">TR116199</name>
</gene>
<dbReference type="AlphaFoldDB" id="A0A0X3PPB2"/>
<dbReference type="Gene3D" id="1.10.510.10">
    <property type="entry name" value="Transferase(Phosphotransferase) domain 1"/>
    <property type="match status" value="1"/>
</dbReference>
<dbReference type="GO" id="GO:0004714">
    <property type="term" value="F:transmembrane receptor protein tyrosine kinase activity"/>
    <property type="evidence" value="ECO:0007669"/>
    <property type="project" value="TreeGrafter"/>
</dbReference>
<feature type="compositionally biased region" description="Polar residues" evidence="1">
    <location>
        <begin position="286"/>
        <end position="308"/>
    </location>
</feature>
<keyword evidence="3" id="KW-0418">Kinase</keyword>
<protein>
    <submittedName>
        <fullName evidence="3">Tyrosine-protein kinase CSK</fullName>
    </submittedName>
</protein>
<accession>A0A0X3PPB2</accession>
<dbReference type="InterPro" id="IPR011009">
    <property type="entry name" value="Kinase-like_dom_sf"/>
</dbReference>
<feature type="compositionally biased region" description="Polar residues" evidence="1">
    <location>
        <begin position="123"/>
        <end position="134"/>
    </location>
</feature>
<organism evidence="3">
    <name type="scientific">Schistocephalus solidus</name>
    <name type="common">Tapeworm</name>
    <dbReference type="NCBI Taxonomy" id="70667"/>
    <lineage>
        <taxon>Eukaryota</taxon>
        <taxon>Metazoa</taxon>
        <taxon>Spiralia</taxon>
        <taxon>Lophotrochozoa</taxon>
        <taxon>Platyhelminthes</taxon>
        <taxon>Cestoda</taxon>
        <taxon>Eucestoda</taxon>
        <taxon>Diphyllobothriidea</taxon>
        <taxon>Diphyllobothriidae</taxon>
        <taxon>Schistocephalus</taxon>
    </lineage>
</organism>
<dbReference type="Pfam" id="PF07714">
    <property type="entry name" value="PK_Tyr_Ser-Thr"/>
    <property type="match status" value="2"/>
</dbReference>
<dbReference type="GO" id="GO:0007169">
    <property type="term" value="P:cell surface receptor protein tyrosine kinase signaling pathway"/>
    <property type="evidence" value="ECO:0007669"/>
    <property type="project" value="TreeGrafter"/>
</dbReference>
<dbReference type="GO" id="GO:0043235">
    <property type="term" value="C:receptor complex"/>
    <property type="evidence" value="ECO:0007669"/>
    <property type="project" value="TreeGrafter"/>
</dbReference>
<feature type="compositionally biased region" description="Low complexity" evidence="1">
    <location>
        <begin position="264"/>
        <end position="275"/>
    </location>
</feature>
<feature type="domain" description="Protein kinase" evidence="2">
    <location>
        <begin position="1"/>
        <end position="249"/>
    </location>
</feature>
<evidence type="ECO:0000313" key="3">
    <source>
        <dbReference type="EMBL" id="JAP53539.1"/>
    </source>
</evidence>
<dbReference type="SUPFAM" id="SSF56112">
    <property type="entry name" value="Protein kinase-like (PK-like)"/>
    <property type="match status" value="1"/>
</dbReference>
<feature type="region of interest" description="Disordered" evidence="1">
    <location>
        <begin position="251"/>
        <end position="308"/>
    </location>
</feature>
<dbReference type="FunFam" id="1.10.510.10:FF:001927">
    <property type="entry name" value="Receptor protein-tyrosine kinase"/>
    <property type="match status" value="1"/>
</dbReference>
<dbReference type="EMBL" id="GEEE01009686">
    <property type="protein sequence ID" value="JAP53539.1"/>
    <property type="molecule type" value="Transcribed_RNA"/>
</dbReference>
<proteinExistence type="predicted"/>
<sequence>MAVLKHRNLVSLVGVTEDPDGTFYLVTEYLQTGSLLNYLRSRGRTLITHRDLLSFATDVVQGLVYMEDKGFVHCDIAARNVLLTDAQPLPVAKLGDFGLACHVCSQNASMTTSASSGGITGSQPGTTAPTPSAWSNSPSIYSGNPVCVENIARIPIKWTAPESVRTRIFTPKSDVWSFGILLWELYSYGRLPYPRLLTNQVLKFLESGERMGIPEDCPPSIYGLMMRTWKEDPSHRPSFAQIQMDLASFCTKSSGPVPPAPRPGRQQSLSGLSRGSSDDLYDSLQDEQQSPQPVRSVTWKKPSSTSKG</sequence>
<dbReference type="InterPro" id="IPR000719">
    <property type="entry name" value="Prot_kinase_dom"/>
</dbReference>
<feature type="region of interest" description="Disordered" evidence="1">
    <location>
        <begin position="114"/>
        <end position="134"/>
    </location>
</feature>
<dbReference type="PROSITE" id="PS50011">
    <property type="entry name" value="PROTEIN_KINASE_DOM"/>
    <property type="match status" value="1"/>
</dbReference>
<dbReference type="GO" id="GO:0005886">
    <property type="term" value="C:plasma membrane"/>
    <property type="evidence" value="ECO:0007669"/>
    <property type="project" value="TreeGrafter"/>
</dbReference>
<name>A0A0X3PPB2_SCHSO</name>
<dbReference type="EMBL" id="GEEE01006278">
    <property type="protein sequence ID" value="JAP56947.1"/>
    <property type="molecule type" value="Transcribed_RNA"/>
</dbReference>
<evidence type="ECO:0000256" key="1">
    <source>
        <dbReference type="SAM" id="MobiDB-lite"/>
    </source>
</evidence>
<dbReference type="PANTHER" id="PTHR24416:SF631">
    <property type="entry name" value="SERINE_THREONINE_TYROSINE KINASE 1"/>
    <property type="match status" value="1"/>
</dbReference>
<reference evidence="3" key="1">
    <citation type="submission" date="2016-01" db="EMBL/GenBank/DDBJ databases">
        <title>Reference transcriptome for the parasite Schistocephalus solidus: insights into the molecular evolution of parasitism.</title>
        <authorList>
            <person name="Hebert F.O."/>
            <person name="Grambauer S."/>
            <person name="Barber I."/>
            <person name="Landry C.R."/>
            <person name="Aubin-Horth N."/>
        </authorList>
    </citation>
    <scope>NUCLEOTIDE SEQUENCE</scope>
</reference>
<dbReference type="PRINTS" id="PR00109">
    <property type="entry name" value="TYRKINASE"/>
</dbReference>